<keyword evidence="5 7" id="KW-1133">Transmembrane helix</keyword>
<dbReference type="PANTHER" id="PTHR40074:SF2">
    <property type="entry name" value="O-ACETYLTRANSFERASE WECH"/>
    <property type="match status" value="1"/>
</dbReference>
<protein>
    <submittedName>
        <fullName evidence="9">Acyltransferase family protein</fullName>
    </submittedName>
</protein>
<evidence type="ECO:0000313" key="10">
    <source>
        <dbReference type="Proteomes" id="UP001574170"/>
    </source>
</evidence>
<reference evidence="9 10" key="1">
    <citation type="submission" date="2024-04" db="EMBL/GenBank/DDBJ databases">
        <title>New Clade of Flavobacterium.</title>
        <authorList>
            <person name="Matos L."/>
            <person name="Proenca D.N."/>
            <person name="Fransisco R.M."/>
            <person name="Chung A.P."/>
            <person name="Maccario L."/>
            <person name="Sorensen S.J."/>
            <person name="Morais P.V."/>
        </authorList>
    </citation>
    <scope>NUCLEOTIDE SEQUENCE [LARGE SCALE GENOMIC DNA]</scope>
    <source>
        <strain evidence="9 10">FBOR7N2.3</strain>
    </source>
</reference>
<feature type="transmembrane region" description="Helical" evidence="7">
    <location>
        <begin position="288"/>
        <end position="313"/>
    </location>
</feature>
<evidence type="ECO:0000256" key="5">
    <source>
        <dbReference type="ARBA" id="ARBA00022989"/>
    </source>
</evidence>
<keyword evidence="4 7" id="KW-0812">Transmembrane</keyword>
<comment type="similarity">
    <text evidence="2">Belongs to the acyltransferase 3 family.</text>
</comment>
<evidence type="ECO:0000256" key="3">
    <source>
        <dbReference type="ARBA" id="ARBA00022475"/>
    </source>
</evidence>
<organism evidence="9 10">
    <name type="scientific">Flavobacterium magnesitis</name>
    <dbReference type="NCBI Taxonomy" id="3138077"/>
    <lineage>
        <taxon>Bacteria</taxon>
        <taxon>Pseudomonadati</taxon>
        <taxon>Bacteroidota</taxon>
        <taxon>Flavobacteriia</taxon>
        <taxon>Flavobacteriales</taxon>
        <taxon>Flavobacteriaceae</taxon>
        <taxon>Flavobacterium</taxon>
    </lineage>
</organism>
<feature type="transmembrane region" description="Helical" evidence="7">
    <location>
        <begin position="234"/>
        <end position="251"/>
    </location>
</feature>
<feature type="transmembrane region" description="Helical" evidence="7">
    <location>
        <begin position="40"/>
        <end position="59"/>
    </location>
</feature>
<evidence type="ECO:0000259" key="8">
    <source>
        <dbReference type="Pfam" id="PF01757"/>
    </source>
</evidence>
<keyword evidence="9" id="KW-0012">Acyltransferase</keyword>
<proteinExistence type="inferred from homology"/>
<dbReference type="GO" id="GO:0016746">
    <property type="term" value="F:acyltransferase activity"/>
    <property type="evidence" value="ECO:0007669"/>
    <property type="project" value="UniProtKB-KW"/>
</dbReference>
<feature type="transmembrane region" description="Helical" evidence="7">
    <location>
        <begin position="263"/>
        <end position="282"/>
    </location>
</feature>
<feature type="domain" description="Acyltransferase 3" evidence="8">
    <location>
        <begin position="10"/>
        <end position="314"/>
    </location>
</feature>
<dbReference type="Pfam" id="PF01757">
    <property type="entry name" value="Acyl_transf_3"/>
    <property type="match status" value="1"/>
</dbReference>
<evidence type="ECO:0000256" key="6">
    <source>
        <dbReference type="ARBA" id="ARBA00023136"/>
    </source>
</evidence>
<keyword evidence="9" id="KW-0808">Transferase</keyword>
<evidence type="ECO:0000256" key="4">
    <source>
        <dbReference type="ARBA" id="ARBA00022692"/>
    </source>
</evidence>
<dbReference type="EMBL" id="JBCFQK010000020">
    <property type="protein sequence ID" value="MFA9195300.1"/>
    <property type="molecule type" value="Genomic_DNA"/>
</dbReference>
<feature type="transmembrane region" description="Helical" evidence="7">
    <location>
        <begin position="12"/>
        <end position="28"/>
    </location>
</feature>
<evidence type="ECO:0000313" key="9">
    <source>
        <dbReference type="EMBL" id="MFA9195300.1"/>
    </source>
</evidence>
<feature type="transmembrane region" description="Helical" evidence="7">
    <location>
        <begin position="150"/>
        <end position="169"/>
    </location>
</feature>
<keyword evidence="3" id="KW-1003">Cell membrane</keyword>
<dbReference type="InterPro" id="IPR002656">
    <property type="entry name" value="Acyl_transf_3_dom"/>
</dbReference>
<dbReference type="Proteomes" id="UP001574170">
    <property type="component" value="Unassembled WGS sequence"/>
</dbReference>
<keyword evidence="6 7" id="KW-0472">Membrane</keyword>
<feature type="transmembrane region" description="Helical" evidence="7">
    <location>
        <begin position="209"/>
        <end position="228"/>
    </location>
</feature>
<evidence type="ECO:0000256" key="2">
    <source>
        <dbReference type="ARBA" id="ARBA00007400"/>
    </source>
</evidence>
<keyword evidence="10" id="KW-1185">Reference proteome</keyword>
<evidence type="ECO:0000256" key="1">
    <source>
        <dbReference type="ARBA" id="ARBA00004651"/>
    </source>
</evidence>
<dbReference type="RefSeq" id="WP_373392446.1">
    <property type="nucleotide sequence ID" value="NZ_JBCFQK010000020.1"/>
</dbReference>
<evidence type="ECO:0000256" key="7">
    <source>
        <dbReference type="SAM" id="Phobius"/>
    </source>
</evidence>
<sequence>MEKIIKRNSTIDAFRVFAIFGVIAIHVQSNTDSAEMVGRLFAGFRVPYFYIVSLFYLIIGLKKRKDEGVNNIVNKIFYRLIIPYLVWTVIYVSLRLIKAEFLGGPSNVVFWKVLFYGDGAVQLYFIPNLLSMQGIIISIYLLLKGNLKNKLWGIVIWTSVAVFLAIGVLGNSFAISMGFIFVGIPLFILLAFSATFFNSNERNTVNIWMGILIIVVTTVFNIIPFSFSFFGYEYISPFMAFGILLLCIGLFDQFRLPSTLTSATFGIYLSHVLFLELFEFIISQSHIILYYDLTVKLLVTFSVFLFSLAGIFIMRKSRVLRFYLLGEKATNTQKTTSNLNYFVSYFRRIQYLAVPKKNQKN</sequence>
<comment type="subcellular location">
    <subcellularLocation>
        <location evidence="1">Cell membrane</location>
        <topology evidence="1">Multi-pass membrane protein</topology>
    </subcellularLocation>
</comment>
<gene>
    <name evidence="9" type="ORF">AAGV33_12870</name>
</gene>
<dbReference type="PANTHER" id="PTHR40074">
    <property type="entry name" value="O-ACETYLTRANSFERASE WECH"/>
    <property type="match status" value="1"/>
</dbReference>
<accession>A0ABV4TMV6</accession>
<feature type="transmembrane region" description="Helical" evidence="7">
    <location>
        <begin position="121"/>
        <end position="143"/>
    </location>
</feature>
<name>A0ABV4TMV6_9FLAO</name>
<feature type="transmembrane region" description="Helical" evidence="7">
    <location>
        <begin position="80"/>
        <end position="101"/>
    </location>
</feature>
<comment type="caution">
    <text evidence="9">The sequence shown here is derived from an EMBL/GenBank/DDBJ whole genome shotgun (WGS) entry which is preliminary data.</text>
</comment>
<feature type="transmembrane region" description="Helical" evidence="7">
    <location>
        <begin position="175"/>
        <end position="197"/>
    </location>
</feature>